<protein>
    <submittedName>
        <fullName evidence="2">Uncharacterized protein</fullName>
    </submittedName>
</protein>
<comment type="caution">
    <text evidence="2">The sequence shown here is derived from an EMBL/GenBank/DDBJ whole genome shotgun (WGS) entry which is preliminary data.</text>
</comment>
<proteinExistence type="predicted"/>
<sequence>MTTIQGLIMNDSGFIERVAHSRSTSPPSFTGKSPKFQWDDEPDVTMNLDTARSSNFSTRA</sequence>
<feature type="region of interest" description="Disordered" evidence="1">
    <location>
        <begin position="20"/>
        <end position="42"/>
    </location>
</feature>
<dbReference type="EMBL" id="CAJNJQ010005408">
    <property type="protein sequence ID" value="CAE7218589.1"/>
    <property type="molecule type" value="Genomic_DNA"/>
</dbReference>
<feature type="compositionally biased region" description="Polar residues" evidence="1">
    <location>
        <begin position="21"/>
        <end position="31"/>
    </location>
</feature>
<dbReference type="AlphaFoldDB" id="A0A8H3E8Q0"/>
<reference evidence="2" key="1">
    <citation type="submission" date="2021-01" db="EMBL/GenBank/DDBJ databases">
        <authorList>
            <person name="Kaushik A."/>
        </authorList>
    </citation>
    <scope>NUCLEOTIDE SEQUENCE</scope>
    <source>
        <strain evidence="2">AG5</strain>
    </source>
</reference>
<name>A0A8H3E8Q0_9AGAM</name>
<dbReference type="Proteomes" id="UP000663827">
    <property type="component" value="Unassembled WGS sequence"/>
</dbReference>
<accession>A0A8H3E8Q0</accession>
<organism evidence="2 3">
    <name type="scientific">Rhizoctonia solani</name>
    <dbReference type="NCBI Taxonomy" id="456999"/>
    <lineage>
        <taxon>Eukaryota</taxon>
        <taxon>Fungi</taxon>
        <taxon>Dikarya</taxon>
        <taxon>Basidiomycota</taxon>
        <taxon>Agaricomycotina</taxon>
        <taxon>Agaricomycetes</taxon>
        <taxon>Cantharellales</taxon>
        <taxon>Ceratobasidiaceae</taxon>
        <taxon>Rhizoctonia</taxon>
    </lineage>
</organism>
<evidence type="ECO:0000256" key="1">
    <source>
        <dbReference type="SAM" id="MobiDB-lite"/>
    </source>
</evidence>
<evidence type="ECO:0000313" key="3">
    <source>
        <dbReference type="Proteomes" id="UP000663827"/>
    </source>
</evidence>
<evidence type="ECO:0000313" key="2">
    <source>
        <dbReference type="EMBL" id="CAE7218589.1"/>
    </source>
</evidence>
<gene>
    <name evidence="2" type="ORF">RDB_LOCUS163709</name>
</gene>
<feature type="non-terminal residue" evidence="2">
    <location>
        <position position="60"/>
    </location>
</feature>